<accession>A0AAW1PY96</accession>
<evidence type="ECO:0000256" key="1">
    <source>
        <dbReference type="ARBA" id="ARBA00005531"/>
    </source>
</evidence>
<feature type="transmembrane region" description="Helical" evidence="4">
    <location>
        <begin position="23"/>
        <end position="51"/>
    </location>
</feature>
<dbReference type="InterPro" id="IPR013601">
    <property type="entry name" value="FAE1_typ3_polyketide_synth"/>
</dbReference>
<dbReference type="InterPro" id="IPR013747">
    <property type="entry name" value="ACP_syn_III_C"/>
</dbReference>
<evidence type="ECO:0000259" key="5">
    <source>
        <dbReference type="Pfam" id="PF08392"/>
    </source>
</evidence>
<feature type="domain" description="FAE" evidence="5">
    <location>
        <begin position="60"/>
        <end position="337"/>
    </location>
</feature>
<protein>
    <recommendedName>
        <fullName evidence="3">3-ketoacyl-CoA synthase</fullName>
        <ecNumber evidence="3">2.3.1.-</ecNumber>
    </recommendedName>
</protein>
<evidence type="ECO:0000313" key="7">
    <source>
        <dbReference type="EMBL" id="KAK9813406.1"/>
    </source>
</evidence>
<keyword evidence="3" id="KW-0012">Acyltransferase</keyword>
<comment type="caution">
    <text evidence="7">The sequence shown here is derived from an EMBL/GenBank/DDBJ whole genome shotgun (WGS) entry which is preliminary data.</text>
</comment>
<proteinExistence type="inferred from homology"/>
<evidence type="ECO:0000313" key="8">
    <source>
        <dbReference type="Proteomes" id="UP001465755"/>
    </source>
</evidence>
<dbReference type="Proteomes" id="UP001465755">
    <property type="component" value="Unassembled WGS sequence"/>
</dbReference>
<dbReference type="AlphaFoldDB" id="A0AAW1PY96"/>
<dbReference type="SUPFAM" id="SSF53901">
    <property type="entry name" value="Thiolase-like"/>
    <property type="match status" value="2"/>
</dbReference>
<keyword evidence="4" id="KW-0812">Transmembrane</keyword>
<dbReference type="CDD" id="cd00831">
    <property type="entry name" value="CHS_like"/>
    <property type="match status" value="1"/>
</dbReference>
<evidence type="ECO:0000256" key="3">
    <source>
        <dbReference type="PIRNR" id="PIRNR036417"/>
    </source>
</evidence>
<evidence type="ECO:0000259" key="6">
    <source>
        <dbReference type="Pfam" id="PF08541"/>
    </source>
</evidence>
<dbReference type="Gene3D" id="3.40.47.10">
    <property type="match status" value="1"/>
</dbReference>
<dbReference type="Pfam" id="PF08392">
    <property type="entry name" value="FAE1_CUT1_RppA"/>
    <property type="match status" value="1"/>
</dbReference>
<sequence length="443" mass="49599">MALRDNRSPPEILRNRYLTNGKFATAVSGLVLSKLAWVLSLMSFVLFIVYVSRHYLPKAKNAVYLMDTFCYKPPDRLKVSRENYIRAGRLRKIWGEEALQFQEKLLNSSGLGDETYFPDTIVTEPMRLTWTGALEETEMVMYETVDKLFAQTGYKPEEIDILIAVCSCFSPTPSLASMLVNHFKMRSDILSHNLAGMGCSAGVIAVDVAKHFLEALPNKRVLIMCHENITINHYSGDNRSCLVSNCLFRVGGAACIMSNRADDRARAKYELVHTVRSHIGADDDAFNAIRQLEDEDGKRGILLQRNVVASAGLALKTNVAALAPLVLPLTELARCAMDKAYIPNFRLSFEHFLVHTGGRAVIEEVEKKLALSPKHVQPSKETLYRYGNTCCAAVFYVLSNVESKVGVKKGDRLWMLGFGTGFKCNSAVWKALRPIKFTHEAWS</sequence>
<feature type="domain" description="Beta-ketoacyl-[acyl-carrier-protein] synthase III C-terminal" evidence="6">
    <location>
        <begin position="350"/>
        <end position="430"/>
    </location>
</feature>
<dbReference type="GO" id="GO:0016747">
    <property type="term" value="F:acyltransferase activity, transferring groups other than amino-acyl groups"/>
    <property type="evidence" value="ECO:0007669"/>
    <property type="project" value="InterPro"/>
</dbReference>
<gene>
    <name evidence="7" type="ORF">WJX73_006560</name>
</gene>
<dbReference type="GO" id="GO:0016020">
    <property type="term" value="C:membrane"/>
    <property type="evidence" value="ECO:0007669"/>
    <property type="project" value="InterPro"/>
</dbReference>
<keyword evidence="2 3" id="KW-0808">Transferase</keyword>
<name>A0AAW1PY96_9CHLO</name>
<keyword evidence="8" id="KW-1185">Reference proteome</keyword>
<dbReference type="InterPro" id="IPR012392">
    <property type="entry name" value="3-ktacl-CoA_syn"/>
</dbReference>
<keyword evidence="4" id="KW-0472">Membrane</keyword>
<dbReference type="Pfam" id="PF08541">
    <property type="entry name" value="ACP_syn_III_C"/>
    <property type="match status" value="1"/>
</dbReference>
<dbReference type="PIRSF" id="PIRSF036417">
    <property type="entry name" value="3-ktacl-CoA_syn"/>
    <property type="match status" value="1"/>
</dbReference>
<reference evidence="7 8" key="1">
    <citation type="journal article" date="2024" name="Nat. Commun.">
        <title>Phylogenomics reveals the evolutionary origins of lichenization in chlorophyte algae.</title>
        <authorList>
            <person name="Puginier C."/>
            <person name="Libourel C."/>
            <person name="Otte J."/>
            <person name="Skaloud P."/>
            <person name="Haon M."/>
            <person name="Grisel S."/>
            <person name="Petersen M."/>
            <person name="Berrin J.G."/>
            <person name="Delaux P.M."/>
            <person name="Dal Grande F."/>
            <person name="Keller J."/>
        </authorList>
    </citation>
    <scope>NUCLEOTIDE SEQUENCE [LARGE SCALE GENOMIC DNA]</scope>
    <source>
        <strain evidence="7 8">SAG 2036</strain>
    </source>
</reference>
<keyword evidence="4" id="KW-1133">Transmembrane helix</keyword>
<comment type="similarity">
    <text evidence="1 3">Belongs to the thiolase-like superfamily. Chalcone/stilbene synthases family.</text>
</comment>
<evidence type="ECO:0000256" key="4">
    <source>
        <dbReference type="SAM" id="Phobius"/>
    </source>
</evidence>
<comment type="pathway">
    <text evidence="3">Lipid metabolism; fatty acid biosynthesis.</text>
</comment>
<organism evidence="7 8">
    <name type="scientific">Symbiochloris irregularis</name>
    <dbReference type="NCBI Taxonomy" id="706552"/>
    <lineage>
        <taxon>Eukaryota</taxon>
        <taxon>Viridiplantae</taxon>
        <taxon>Chlorophyta</taxon>
        <taxon>core chlorophytes</taxon>
        <taxon>Trebouxiophyceae</taxon>
        <taxon>Trebouxiales</taxon>
        <taxon>Trebouxiaceae</taxon>
        <taxon>Symbiochloris</taxon>
    </lineage>
</organism>
<dbReference type="GO" id="GO:0006633">
    <property type="term" value="P:fatty acid biosynthetic process"/>
    <property type="evidence" value="ECO:0007669"/>
    <property type="project" value="InterPro"/>
</dbReference>
<dbReference type="EMBL" id="JALJOQ010000005">
    <property type="protein sequence ID" value="KAK9813406.1"/>
    <property type="molecule type" value="Genomic_DNA"/>
</dbReference>
<evidence type="ECO:0000256" key="2">
    <source>
        <dbReference type="ARBA" id="ARBA00022679"/>
    </source>
</evidence>
<dbReference type="PANTHER" id="PTHR31561">
    <property type="entry name" value="3-KETOACYL-COA SYNTHASE"/>
    <property type="match status" value="1"/>
</dbReference>
<dbReference type="EC" id="2.3.1.-" evidence="3"/>
<dbReference type="InterPro" id="IPR016039">
    <property type="entry name" value="Thiolase-like"/>
</dbReference>